<sequence length="291" mass="33321">MTCTSQFNVNHSVSGGLRTRGIHKTSTENTPLISIVTVVFNGADLIENTIKSIISQSYSNVEFIIIDGGSSDGTLDILNRYNDAIDFWISEKDKGIYDAMNKGVKYCSDGSWIIILGSDDELLDISVVIDEIKANSDCINIISDVIQHDIKTKVKRYYKCWIPNDRKYKDFLKFPLHHQGFFTKNKNIIHYFQPELGVHADLLFMYQSLARGKTVKINEPIAMYNTGGTSDLYSFKNIQSIFKVARELKINIFLCVIHAPFVFIKMLLKSIVSRKMVIWLRNLFSRYAYVR</sequence>
<dbReference type="RefSeq" id="WP_051373071.1">
    <property type="nucleotide sequence ID" value="NZ_CBLI010000221.1"/>
</dbReference>
<dbReference type="GO" id="GO:0016757">
    <property type="term" value="F:glycosyltransferase activity"/>
    <property type="evidence" value="ECO:0007669"/>
    <property type="project" value="UniProtKB-KW"/>
</dbReference>
<evidence type="ECO:0000313" key="4">
    <source>
        <dbReference type="Proteomes" id="UP000047420"/>
    </source>
</evidence>
<dbReference type="CDD" id="cd06433">
    <property type="entry name" value="GT_2_WfgS_like"/>
    <property type="match status" value="1"/>
</dbReference>
<keyword evidence="1" id="KW-1133">Transmembrane helix</keyword>
<dbReference type="InterPro" id="IPR001173">
    <property type="entry name" value="Glyco_trans_2-like"/>
</dbReference>
<dbReference type="PANTHER" id="PTHR43685">
    <property type="entry name" value="GLYCOSYLTRANSFERASE"/>
    <property type="match status" value="1"/>
</dbReference>
<organism evidence="3 4">
    <name type="scientific">Yersinia wautersii</name>
    <dbReference type="NCBI Taxonomy" id="1341643"/>
    <lineage>
        <taxon>Bacteria</taxon>
        <taxon>Pseudomonadati</taxon>
        <taxon>Pseudomonadota</taxon>
        <taxon>Gammaproteobacteria</taxon>
        <taxon>Enterobacterales</taxon>
        <taxon>Yersiniaceae</taxon>
        <taxon>Yersinia</taxon>
    </lineage>
</organism>
<name>A0ABP1Z9S4_9GAMM</name>
<dbReference type="InterPro" id="IPR050834">
    <property type="entry name" value="Glycosyltransf_2"/>
</dbReference>
<keyword evidence="1" id="KW-0472">Membrane</keyword>
<dbReference type="EMBL" id="CVMG01000005">
    <property type="protein sequence ID" value="CRG49455.1"/>
    <property type="molecule type" value="Genomic_DNA"/>
</dbReference>
<reference evidence="3 4" key="1">
    <citation type="submission" date="2015-03" db="EMBL/GenBank/DDBJ databases">
        <authorList>
            <consortium name="Pathogen Informatics"/>
            <person name="Murphy D."/>
        </authorList>
    </citation>
    <scope>NUCLEOTIDE SEQUENCE [LARGE SCALE GENOMIC DNA]</scope>
    <source>
        <strain evidence="3 4">WP-931201</strain>
    </source>
</reference>
<feature type="transmembrane region" description="Helical" evidence="1">
    <location>
        <begin position="250"/>
        <end position="268"/>
    </location>
</feature>
<keyword evidence="3" id="KW-0808">Transferase</keyword>
<keyword evidence="1" id="KW-0812">Transmembrane</keyword>
<dbReference type="InterPro" id="IPR029044">
    <property type="entry name" value="Nucleotide-diphossugar_trans"/>
</dbReference>
<dbReference type="PANTHER" id="PTHR43685:SF11">
    <property type="entry name" value="GLYCOSYLTRANSFERASE TAGX-RELATED"/>
    <property type="match status" value="1"/>
</dbReference>
<dbReference type="EC" id="2.4.1.-" evidence="3"/>
<dbReference type="Proteomes" id="UP000047420">
    <property type="component" value="Unassembled WGS sequence"/>
</dbReference>
<evidence type="ECO:0000256" key="1">
    <source>
        <dbReference type="SAM" id="Phobius"/>
    </source>
</evidence>
<accession>A0ABP1Z9S4</accession>
<dbReference type="Gene3D" id="3.90.550.10">
    <property type="entry name" value="Spore Coat Polysaccharide Biosynthesis Protein SpsA, Chain A"/>
    <property type="match status" value="1"/>
</dbReference>
<keyword evidence="3" id="KW-0328">Glycosyltransferase</keyword>
<comment type="caution">
    <text evidence="3">The sequence shown here is derived from an EMBL/GenBank/DDBJ whole genome shotgun (WGS) entry which is preliminary data.</text>
</comment>
<dbReference type="SUPFAM" id="SSF53448">
    <property type="entry name" value="Nucleotide-diphospho-sugar transferases"/>
    <property type="match status" value="1"/>
</dbReference>
<protein>
    <submittedName>
        <fullName evidence="3">Glycosyl transferase family protein</fullName>
        <ecNumber evidence="3">2.4.1.-</ecNumber>
    </submittedName>
</protein>
<keyword evidence="4" id="KW-1185">Reference proteome</keyword>
<evidence type="ECO:0000259" key="2">
    <source>
        <dbReference type="Pfam" id="PF00535"/>
    </source>
</evidence>
<evidence type="ECO:0000313" key="3">
    <source>
        <dbReference type="EMBL" id="CRG49455.1"/>
    </source>
</evidence>
<feature type="domain" description="Glycosyltransferase 2-like" evidence="2">
    <location>
        <begin position="34"/>
        <end position="165"/>
    </location>
</feature>
<proteinExistence type="predicted"/>
<gene>
    <name evidence="3" type="ORF">ERS008478_00980</name>
</gene>
<dbReference type="Pfam" id="PF00535">
    <property type="entry name" value="Glycos_transf_2"/>
    <property type="match status" value="1"/>
</dbReference>